<dbReference type="Gene3D" id="3.40.50.150">
    <property type="entry name" value="Vaccinia Virus protein VP39"/>
    <property type="match status" value="1"/>
</dbReference>
<gene>
    <name evidence="2" type="ORF">MHUMG1_10515</name>
</gene>
<feature type="domain" description="Methyltransferase type 12" evidence="1">
    <location>
        <begin position="62"/>
        <end position="161"/>
    </location>
</feature>
<dbReference type="EMBL" id="JACEFI010000049">
    <property type="protein sequence ID" value="KAH0591750.1"/>
    <property type="molecule type" value="Genomic_DNA"/>
</dbReference>
<evidence type="ECO:0000313" key="2">
    <source>
        <dbReference type="EMBL" id="KAH0591750.1"/>
    </source>
</evidence>
<dbReference type="AlphaFoldDB" id="A0A9P8M0V5"/>
<dbReference type="Proteomes" id="UP000764110">
    <property type="component" value="Unassembled WGS sequence"/>
</dbReference>
<accession>A0A9P8M0V5</accession>
<reference evidence="2 3" key="1">
    <citation type="submission" date="2020-07" db="EMBL/GenBank/DDBJ databases">
        <title>Metarhizium humberi genome.</title>
        <authorList>
            <person name="Lysoe E."/>
        </authorList>
    </citation>
    <scope>NUCLEOTIDE SEQUENCE [LARGE SCALE GENOMIC DNA]</scope>
    <source>
        <strain evidence="2 3">ESALQ1638</strain>
    </source>
</reference>
<dbReference type="InterPro" id="IPR013217">
    <property type="entry name" value="Methyltransf_12"/>
</dbReference>
<organism evidence="2 3">
    <name type="scientific">Metarhizium humberi</name>
    <dbReference type="NCBI Taxonomy" id="2596975"/>
    <lineage>
        <taxon>Eukaryota</taxon>
        <taxon>Fungi</taxon>
        <taxon>Dikarya</taxon>
        <taxon>Ascomycota</taxon>
        <taxon>Pezizomycotina</taxon>
        <taxon>Sordariomycetes</taxon>
        <taxon>Hypocreomycetidae</taxon>
        <taxon>Hypocreales</taxon>
        <taxon>Clavicipitaceae</taxon>
        <taxon>Metarhizium</taxon>
    </lineage>
</organism>
<protein>
    <recommendedName>
        <fullName evidence="1">Methyltransferase type 12 domain-containing protein</fullName>
    </recommendedName>
</protein>
<dbReference type="CDD" id="cd02440">
    <property type="entry name" value="AdoMet_MTases"/>
    <property type="match status" value="1"/>
</dbReference>
<sequence length="465" mass="49703">MAENKSYEHINQQRWDERAPFHAASEDYKVNSFLTDPTYISHVVKFDQTLLGSIHGLKCAHLQCHIGTDTLSLSRLGAASVTGLDFSPASLREARKLASATSASGGARLSFVEASVYDGLKVLVPGTFDLVYTGIGALCWVPRVREWAEVVAGLLKPGGRLFIREGHPILWALDDKSPDRLIVDLPYFERDEPTVFHDQDTYVDTGGHKFEASASAEFNHGLGEIVEALLSQKMRISGLVEHQSVPWPAIPAQMASDHRAATFCAIVLANASGVLALDSLSGYTKDIPKCAYSALVDGMKQESCDISNVTAEDFDCLCKHIGAITIIVAKSVDSTCTAGTLPRFPFSSARAVMLFPFDWLVLNSTLRNLEPDWQSGRLMQARFYIDFTQAAGSICGIWNVESTTATDLAAATSALANALNGKGSDAKQTATGISTSATKNIAMVPTGGAIGVVGGLAAAVAGVML</sequence>
<dbReference type="SUPFAM" id="SSF53335">
    <property type="entry name" value="S-adenosyl-L-methionine-dependent methyltransferases"/>
    <property type="match status" value="1"/>
</dbReference>
<evidence type="ECO:0000313" key="3">
    <source>
        <dbReference type="Proteomes" id="UP000764110"/>
    </source>
</evidence>
<dbReference type="Pfam" id="PF08242">
    <property type="entry name" value="Methyltransf_12"/>
    <property type="match status" value="1"/>
</dbReference>
<proteinExistence type="predicted"/>
<evidence type="ECO:0000259" key="1">
    <source>
        <dbReference type="Pfam" id="PF08242"/>
    </source>
</evidence>
<comment type="caution">
    <text evidence="2">The sequence shown here is derived from an EMBL/GenBank/DDBJ whole genome shotgun (WGS) entry which is preliminary data.</text>
</comment>
<keyword evidence="3" id="KW-1185">Reference proteome</keyword>
<name>A0A9P8M0V5_9HYPO</name>
<dbReference type="InterPro" id="IPR029063">
    <property type="entry name" value="SAM-dependent_MTases_sf"/>
</dbReference>